<dbReference type="Gene3D" id="3.30.565.10">
    <property type="entry name" value="Histidine kinase-like ATPase, C-terminal domain"/>
    <property type="match status" value="1"/>
</dbReference>
<comment type="subcellular location">
    <subcellularLocation>
        <location evidence="2">Cell membrane</location>
    </subcellularLocation>
</comment>
<dbReference type="Pfam" id="PF00672">
    <property type="entry name" value="HAMP"/>
    <property type="match status" value="1"/>
</dbReference>
<name>A0ABX1BH29_9ACTN</name>
<dbReference type="Pfam" id="PF02518">
    <property type="entry name" value="HATPase_c"/>
    <property type="match status" value="1"/>
</dbReference>
<dbReference type="Pfam" id="PF00512">
    <property type="entry name" value="HisKA"/>
    <property type="match status" value="1"/>
</dbReference>
<evidence type="ECO:0000256" key="8">
    <source>
        <dbReference type="ARBA" id="ARBA00022989"/>
    </source>
</evidence>
<dbReference type="InterPro" id="IPR003660">
    <property type="entry name" value="HAMP_dom"/>
</dbReference>
<evidence type="ECO:0000313" key="14">
    <source>
        <dbReference type="EMBL" id="NJP97059.1"/>
    </source>
</evidence>
<dbReference type="Proteomes" id="UP000696294">
    <property type="component" value="Unassembled WGS sequence"/>
</dbReference>
<comment type="caution">
    <text evidence="14">The sequence shown here is derived from an EMBL/GenBank/DDBJ whole genome shotgun (WGS) entry which is preliminary data.</text>
</comment>
<evidence type="ECO:0000256" key="11">
    <source>
        <dbReference type="SAM" id="Phobius"/>
    </source>
</evidence>
<feature type="domain" description="HAMP" evidence="13">
    <location>
        <begin position="132"/>
        <end position="185"/>
    </location>
</feature>
<dbReference type="SUPFAM" id="SSF47384">
    <property type="entry name" value="Homodimeric domain of signal transducing histidine kinase"/>
    <property type="match status" value="1"/>
</dbReference>
<comment type="catalytic activity">
    <reaction evidence="1">
        <text>ATP + protein L-histidine = ADP + protein N-phospho-L-histidine.</text>
        <dbReference type="EC" id="2.7.13.3"/>
    </reaction>
</comment>
<dbReference type="InterPro" id="IPR003594">
    <property type="entry name" value="HATPase_dom"/>
</dbReference>
<organism evidence="14 15">
    <name type="scientific">Nonomuraea composti</name>
    <dbReference type="NCBI Taxonomy" id="2720023"/>
    <lineage>
        <taxon>Bacteria</taxon>
        <taxon>Bacillati</taxon>
        <taxon>Actinomycetota</taxon>
        <taxon>Actinomycetes</taxon>
        <taxon>Streptosporangiales</taxon>
        <taxon>Streptosporangiaceae</taxon>
        <taxon>Nonomuraea</taxon>
    </lineage>
</organism>
<dbReference type="PROSITE" id="PS50109">
    <property type="entry name" value="HIS_KIN"/>
    <property type="match status" value="1"/>
</dbReference>
<dbReference type="GO" id="GO:0016301">
    <property type="term" value="F:kinase activity"/>
    <property type="evidence" value="ECO:0007669"/>
    <property type="project" value="UniProtKB-KW"/>
</dbReference>
<evidence type="ECO:0000256" key="2">
    <source>
        <dbReference type="ARBA" id="ARBA00004236"/>
    </source>
</evidence>
<keyword evidence="5" id="KW-0808">Transferase</keyword>
<keyword evidence="7 14" id="KW-0418">Kinase</keyword>
<evidence type="ECO:0000259" key="12">
    <source>
        <dbReference type="PROSITE" id="PS50109"/>
    </source>
</evidence>
<dbReference type="InterPro" id="IPR003661">
    <property type="entry name" value="HisK_dim/P_dom"/>
</dbReference>
<dbReference type="SUPFAM" id="SSF55874">
    <property type="entry name" value="ATPase domain of HSP90 chaperone/DNA topoisomerase II/histidine kinase"/>
    <property type="match status" value="1"/>
</dbReference>
<dbReference type="EC" id="2.7.13.3" evidence="3"/>
<evidence type="ECO:0000256" key="7">
    <source>
        <dbReference type="ARBA" id="ARBA00022777"/>
    </source>
</evidence>
<dbReference type="SMART" id="SM00388">
    <property type="entry name" value="HisKA"/>
    <property type="match status" value="1"/>
</dbReference>
<keyword evidence="9" id="KW-0902">Two-component regulatory system</keyword>
<dbReference type="RefSeq" id="WP_168018661.1">
    <property type="nucleotide sequence ID" value="NZ_JAATEP010000059.1"/>
</dbReference>
<evidence type="ECO:0000256" key="10">
    <source>
        <dbReference type="SAM" id="MobiDB-lite"/>
    </source>
</evidence>
<keyword evidence="11" id="KW-0472">Membrane</keyword>
<keyword evidence="6 11" id="KW-0812">Transmembrane</keyword>
<evidence type="ECO:0000256" key="4">
    <source>
        <dbReference type="ARBA" id="ARBA00022553"/>
    </source>
</evidence>
<accession>A0ABX1BH29</accession>
<evidence type="ECO:0000256" key="6">
    <source>
        <dbReference type="ARBA" id="ARBA00022692"/>
    </source>
</evidence>
<keyword evidence="8 11" id="KW-1133">Transmembrane helix</keyword>
<dbReference type="PANTHER" id="PTHR45436">
    <property type="entry name" value="SENSOR HISTIDINE KINASE YKOH"/>
    <property type="match status" value="1"/>
</dbReference>
<keyword evidence="4" id="KW-0597">Phosphoprotein</keyword>
<dbReference type="PROSITE" id="PS50885">
    <property type="entry name" value="HAMP"/>
    <property type="match status" value="1"/>
</dbReference>
<feature type="domain" description="Histidine kinase" evidence="12">
    <location>
        <begin position="193"/>
        <end position="407"/>
    </location>
</feature>
<feature type="transmembrane region" description="Helical" evidence="11">
    <location>
        <begin position="31"/>
        <end position="51"/>
    </location>
</feature>
<dbReference type="EMBL" id="JAATEP010000059">
    <property type="protein sequence ID" value="NJP97059.1"/>
    <property type="molecule type" value="Genomic_DNA"/>
</dbReference>
<evidence type="ECO:0000256" key="1">
    <source>
        <dbReference type="ARBA" id="ARBA00000085"/>
    </source>
</evidence>
<proteinExistence type="predicted"/>
<dbReference type="CDD" id="cd00082">
    <property type="entry name" value="HisKA"/>
    <property type="match status" value="1"/>
</dbReference>
<evidence type="ECO:0000313" key="15">
    <source>
        <dbReference type="Proteomes" id="UP000696294"/>
    </source>
</evidence>
<evidence type="ECO:0000259" key="13">
    <source>
        <dbReference type="PROSITE" id="PS50885"/>
    </source>
</evidence>
<protein>
    <recommendedName>
        <fullName evidence="3">histidine kinase</fullName>
        <ecNumber evidence="3">2.7.13.3</ecNumber>
    </recommendedName>
</protein>
<dbReference type="InterPro" id="IPR050428">
    <property type="entry name" value="TCS_sensor_his_kinase"/>
</dbReference>
<dbReference type="InterPro" id="IPR005467">
    <property type="entry name" value="His_kinase_dom"/>
</dbReference>
<dbReference type="PANTHER" id="PTHR45436:SF5">
    <property type="entry name" value="SENSOR HISTIDINE KINASE TRCS"/>
    <property type="match status" value="1"/>
</dbReference>
<keyword evidence="15" id="KW-1185">Reference proteome</keyword>
<gene>
    <name evidence="14" type="ORF">HCN51_47850</name>
</gene>
<evidence type="ECO:0000256" key="9">
    <source>
        <dbReference type="ARBA" id="ARBA00023012"/>
    </source>
</evidence>
<feature type="transmembrane region" description="Helical" evidence="11">
    <location>
        <begin position="108"/>
        <end position="131"/>
    </location>
</feature>
<dbReference type="SMART" id="SM00304">
    <property type="entry name" value="HAMP"/>
    <property type="match status" value="1"/>
</dbReference>
<dbReference type="InterPro" id="IPR036890">
    <property type="entry name" value="HATPase_C_sf"/>
</dbReference>
<dbReference type="Gene3D" id="1.10.287.130">
    <property type="match status" value="1"/>
</dbReference>
<reference evidence="14 15" key="1">
    <citation type="submission" date="2020-03" db="EMBL/GenBank/DDBJ databases">
        <title>WGS of actinomycetes isolated from Thailand.</title>
        <authorList>
            <person name="Thawai C."/>
        </authorList>
    </citation>
    <scope>NUCLEOTIDE SEQUENCE [LARGE SCALE GENOMIC DNA]</scope>
    <source>
        <strain evidence="14 15">FMUSA5-5</strain>
    </source>
</reference>
<evidence type="ECO:0000256" key="5">
    <source>
        <dbReference type="ARBA" id="ARBA00022679"/>
    </source>
</evidence>
<evidence type="ECO:0000256" key="3">
    <source>
        <dbReference type="ARBA" id="ARBA00012438"/>
    </source>
</evidence>
<dbReference type="Gene3D" id="6.10.340.10">
    <property type="match status" value="1"/>
</dbReference>
<dbReference type="InterPro" id="IPR036097">
    <property type="entry name" value="HisK_dim/P_sf"/>
</dbReference>
<feature type="region of interest" description="Disordered" evidence="10">
    <location>
        <begin position="397"/>
        <end position="418"/>
    </location>
</feature>
<dbReference type="SMART" id="SM00387">
    <property type="entry name" value="HATPase_c"/>
    <property type="match status" value="1"/>
</dbReference>
<sequence>MASLSALTRLAGRLARPHLPRRTVRLRLTLLYGGLFLISGTVLLAITYALVRNALTGRMAKSFIPAPHHTPVPSPGMPPPGQSRTVQLLPAELQQALQRQTAAMLDQLLINSAIALALMAVISVVLGWIIAGRILSRLRTIIAATEEISATDLHRRLALDGPADELKALGDTIDALLTRLEASFQAQRQFVANASHELRTPLTRQRALGQVVLSDPTATVQSLREAHEQILAAGAHQERLIEALLTLTRGHAGLDVRHPFDLAQLTEEVVHSRSAEAGRRGVTIHASYDVAPVSGHRPLAERLIANLVDNALCYNTSPGWVRVETGTVQGHAVFTISNPGPVVAQDTVERLFQTFQRHGTARATRPDGLGLGLSIVQAIATAHDATITASPRTEGGLTVTVTFPSRPVPRPPARRHRR</sequence>